<sequence>MKLGETLLRHKTKPLSMSGFVFVEHFGANASAFSQNIVAAKSGSLFCGV</sequence>
<name>A0A0G1WPA9_9BACT</name>
<comment type="caution">
    <text evidence="1">The sequence shown here is derived from an EMBL/GenBank/DDBJ whole genome shotgun (WGS) entry which is preliminary data.</text>
</comment>
<organism evidence="1 2">
    <name type="scientific">Candidatus Adlerbacteria bacterium GW2011_GWC1_50_9</name>
    <dbReference type="NCBI Taxonomy" id="1618608"/>
    <lineage>
        <taxon>Bacteria</taxon>
        <taxon>Candidatus Adleribacteriota</taxon>
    </lineage>
</organism>
<accession>A0A0G1WPA9</accession>
<gene>
    <name evidence="1" type="ORF">UY61_C0034G0014</name>
</gene>
<proteinExistence type="predicted"/>
<dbReference type="AlphaFoldDB" id="A0A0G1WPA9"/>
<evidence type="ECO:0000313" key="1">
    <source>
        <dbReference type="EMBL" id="KKW20425.1"/>
    </source>
</evidence>
<evidence type="ECO:0000313" key="2">
    <source>
        <dbReference type="Proteomes" id="UP000034201"/>
    </source>
</evidence>
<protein>
    <submittedName>
        <fullName evidence="1">Uncharacterized protein</fullName>
    </submittedName>
</protein>
<reference evidence="1 2" key="1">
    <citation type="journal article" date="2015" name="Nature">
        <title>rRNA introns, odd ribosomes, and small enigmatic genomes across a large radiation of phyla.</title>
        <authorList>
            <person name="Brown C.T."/>
            <person name="Hug L.A."/>
            <person name="Thomas B.C."/>
            <person name="Sharon I."/>
            <person name="Castelle C.J."/>
            <person name="Singh A."/>
            <person name="Wilkins M.J."/>
            <person name="Williams K.H."/>
            <person name="Banfield J.F."/>
        </authorList>
    </citation>
    <scope>NUCLEOTIDE SEQUENCE [LARGE SCALE GENOMIC DNA]</scope>
</reference>
<dbReference type="EMBL" id="LCQQ01000034">
    <property type="protein sequence ID" value="KKW20425.1"/>
    <property type="molecule type" value="Genomic_DNA"/>
</dbReference>
<dbReference type="Proteomes" id="UP000034201">
    <property type="component" value="Unassembled WGS sequence"/>
</dbReference>